<dbReference type="AlphaFoldDB" id="A0A2Z5ZFK6"/>
<reference evidence="11 14" key="2">
    <citation type="submission" date="2018-02" db="EMBL/GenBank/DDBJ databases">
        <title>Acetobacter orientalis genome.</title>
        <authorList>
            <person name="Nakashima N."/>
            <person name="Tamura T."/>
        </authorList>
    </citation>
    <scope>NUCLEOTIDE SEQUENCE [LARGE SCALE GENOMIC DNA]</scope>
    <source>
        <strain evidence="11 14">FAN1</strain>
    </source>
</reference>
<dbReference type="KEGG" id="aot:AcetOri_orf01430"/>
<evidence type="ECO:0000313" key="11">
    <source>
        <dbReference type="EMBL" id="BBC79320.1"/>
    </source>
</evidence>
<accession>A0A0D6NJ45</accession>
<sequence length="405" mass="41724">MMAVSSQFSGLPGTPHTATPDPLATNPTTSHAPQTSATKPEQKSGVYGPVLAIESSCDETACAILSPDGTCLAQRVVSQDGHADFGGVVPEIAARAHLALLPGLVQATLHDAGLTAEQIGFVAASTGPGLIGGLIVGAGFGKGLALALGKPFVAVNHVEAHALTARLPGLVAGGAPFPYLLLLVSGGHCQCIAVEGVGQYRKLGGTIDDAAGEAFDKVAKMLGLGWPGGPELEKLAQEGDPKAIPLPRPLLGRAGCDFSFSGLKTALSQKLAPYGHTALPRQFAADLAASFQQAVADVVADRIEHALNMMPEAQLLVCAGGVAANKVLRARLEEVAAAHSLRFAAPPLRLCTDNAVMVGWAALETCQEAAARGLPHPDDSTTRPRPRWPLEDMAQRFTPPQDTLA</sequence>
<organism evidence="11 14">
    <name type="scientific">Acetobacter orientalis</name>
    <dbReference type="NCBI Taxonomy" id="146474"/>
    <lineage>
        <taxon>Bacteria</taxon>
        <taxon>Pseudomonadati</taxon>
        <taxon>Pseudomonadota</taxon>
        <taxon>Alphaproteobacteria</taxon>
        <taxon>Acetobacterales</taxon>
        <taxon>Acetobacteraceae</taxon>
        <taxon>Acetobacter</taxon>
    </lineage>
</organism>
<evidence type="ECO:0000313" key="14">
    <source>
        <dbReference type="Proteomes" id="UP000270034"/>
    </source>
</evidence>
<feature type="binding site" evidence="8">
    <location>
        <position position="157"/>
    </location>
    <ligand>
        <name>Fe cation</name>
        <dbReference type="ChEBI" id="CHEBI:24875"/>
    </ligand>
</feature>
<feature type="region of interest" description="Disordered" evidence="9">
    <location>
        <begin position="371"/>
        <end position="405"/>
    </location>
</feature>
<dbReference type="PRINTS" id="PR00789">
    <property type="entry name" value="OSIALOPTASE"/>
</dbReference>
<dbReference type="EC" id="2.3.1.234" evidence="8"/>
<dbReference type="STRING" id="1231341.Abor_009_011"/>
<feature type="binding site" evidence="8">
    <location>
        <position position="161"/>
    </location>
    <ligand>
        <name>Fe cation</name>
        <dbReference type="ChEBI" id="CHEBI:24875"/>
    </ligand>
</feature>
<feature type="binding site" evidence="8">
    <location>
        <begin position="183"/>
        <end position="187"/>
    </location>
    <ligand>
        <name>substrate</name>
    </ligand>
</feature>
<evidence type="ECO:0000256" key="1">
    <source>
        <dbReference type="ARBA" id="ARBA00022490"/>
    </source>
</evidence>
<dbReference type="Pfam" id="PF00814">
    <property type="entry name" value="TsaD"/>
    <property type="match status" value="1"/>
</dbReference>
<feature type="binding site" evidence="8">
    <location>
        <position position="216"/>
    </location>
    <ligand>
        <name>substrate</name>
    </ligand>
</feature>
<comment type="cofactor">
    <cofactor evidence="8">
        <name>Fe(2+)</name>
        <dbReference type="ChEBI" id="CHEBI:29033"/>
    </cofactor>
    <text evidence="8">Binds 1 Fe(2+) ion per subunit.</text>
</comment>
<keyword evidence="3 8" id="KW-0819">tRNA processing</keyword>
<dbReference type="SUPFAM" id="SSF53067">
    <property type="entry name" value="Actin-like ATPase domain"/>
    <property type="match status" value="2"/>
</dbReference>
<name>A0A2Z5ZFK6_9PROT</name>
<gene>
    <name evidence="8" type="primary">tsaD</name>
    <name evidence="12" type="ORF">Abor_009_011</name>
    <name evidence="11" type="ORF">AcetOrient_orf01430</name>
</gene>
<keyword evidence="13" id="KW-1185">Reference proteome</keyword>
<dbReference type="EMBL" id="BAMX01000009">
    <property type="protein sequence ID" value="GAN65406.1"/>
    <property type="molecule type" value="Genomic_DNA"/>
</dbReference>
<dbReference type="NCBIfam" id="TIGR00329">
    <property type="entry name" value="gcp_kae1"/>
    <property type="match status" value="1"/>
</dbReference>
<dbReference type="Proteomes" id="UP000032670">
    <property type="component" value="Unassembled WGS sequence"/>
</dbReference>
<dbReference type="PANTHER" id="PTHR11735">
    <property type="entry name" value="TRNA N6-ADENOSINE THREONYLCARBAMOYLTRANSFERASE"/>
    <property type="match status" value="1"/>
</dbReference>
<keyword evidence="4 8" id="KW-0479">Metal-binding</keyword>
<evidence type="ECO:0000313" key="13">
    <source>
        <dbReference type="Proteomes" id="UP000032670"/>
    </source>
</evidence>
<feature type="binding site" evidence="8">
    <location>
        <position position="229"/>
    </location>
    <ligand>
        <name>substrate</name>
    </ligand>
</feature>
<feature type="binding site" evidence="8">
    <location>
        <position position="233"/>
    </location>
    <ligand>
        <name>substrate</name>
    </ligand>
</feature>
<feature type="domain" description="Gcp-like" evidence="10">
    <location>
        <begin position="71"/>
        <end position="360"/>
    </location>
</feature>
<proteinExistence type="inferred from homology"/>
<dbReference type="EMBL" id="AP018515">
    <property type="protein sequence ID" value="BBC79320.1"/>
    <property type="molecule type" value="Genomic_DNA"/>
</dbReference>
<dbReference type="InterPro" id="IPR022450">
    <property type="entry name" value="TsaD"/>
</dbReference>
<comment type="catalytic activity">
    <reaction evidence="7 8">
        <text>L-threonylcarbamoyladenylate + adenosine(37) in tRNA = N(6)-L-threonylcarbamoyladenosine(37) in tRNA + AMP + H(+)</text>
        <dbReference type="Rhea" id="RHEA:37059"/>
        <dbReference type="Rhea" id="RHEA-COMP:10162"/>
        <dbReference type="Rhea" id="RHEA-COMP:10163"/>
        <dbReference type="ChEBI" id="CHEBI:15378"/>
        <dbReference type="ChEBI" id="CHEBI:73682"/>
        <dbReference type="ChEBI" id="CHEBI:74411"/>
        <dbReference type="ChEBI" id="CHEBI:74418"/>
        <dbReference type="ChEBI" id="CHEBI:456215"/>
        <dbReference type="EC" id="2.3.1.234"/>
    </reaction>
</comment>
<dbReference type="GO" id="GO:0005506">
    <property type="term" value="F:iron ion binding"/>
    <property type="evidence" value="ECO:0007669"/>
    <property type="project" value="UniProtKB-UniRule"/>
</dbReference>
<evidence type="ECO:0000256" key="5">
    <source>
        <dbReference type="ARBA" id="ARBA00023004"/>
    </source>
</evidence>
<evidence type="ECO:0000256" key="8">
    <source>
        <dbReference type="HAMAP-Rule" id="MF_01445"/>
    </source>
</evidence>
<dbReference type="NCBIfam" id="TIGR03723">
    <property type="entry name" value="T6A_TsaD_YgjD"/>
    <property type="match status" value="1"/>
</dbReference>
<reference evidence="12 13" key="1">
    <citation type="submission" date="2012-11" db="EMBL/GenBank/DDBJ databases">
        <title>Whole genome sequence of Acetobacter orientalis 21F-2.</title>
        <authorList>
            <person name="Azuma Y."/>
            <person name="Higashiura N."/>
            <person name="Hirakawa H."/>
            <person name="Matsushita K."/>
        </authorList>
    </citation>
    <scope>NUCLEOTIDE SEQUENCE [LARGE SCALE GENOMIC DNA]</scope>
    <source>
        <strain evidence="12 13">21F-2</strain>
    </source>
</reference>
<evidence type="ECO:0000256" key="2">
    <source>
        <dbReference type="ARBA" id="ARBA00022679"/>
    </source>
</evidence>
<dbReference type="InterPro" id="IPR000905">
    <property type="entry name" value="Gcp-like_dom"/>
</dbReference>
<keyword evidence="5 8" id="KW-0408">Iron</keyword>
<evidence type="ECO:0000256" key="4">
    <source>
        <dbReference type="ARBA" id="ARBA00022723"/>
    </source>
</evidence>
<evidence type="ECO:0000256" key="6">
    <source>
        <dbReference type="ARBA" id="ARBA00023315"/>
    </source>
</evidence>
<evidence type="ECO:0000256" key="3">
    <source>
        <dbReference type="ARBA" id="ARBA00022694"/>
    </source>
</evidence>
<keyword evidence="2 8" id="KW-0808">Transferase</keyword>
<evidence type="ECO:0000259" key="10">
    <source>
        <dbReference type="Pfam" id="PF00814"/>
    </source>
</evidence>
<comment type="function">
    <text evidence="8">Required for the formation of a threonylcarbamoyl group on adenosine at position 37 (t(6)A37) in tRNAs that read codons beginning with adenine. Is involved in the transfer of the threonylcarbamoyl moiety of threonylcarbamoyl-AMP (TC-AMP) to the N6 group of A37, together with TsaE and TsaB. TsaD likely plays a direct catalytic role in this reaction.</text>
</comment>
<evidence type="ECO:0000256" key="7">
    <source>
        <dbReference type="ARBA" id="ARBA00048117"/>
    </source>
</evidence>
<feature type="binding site" evidence="8">
    <location>
        <position position="325"/>
    </location>
    <ligand>
        <name>substrate</name>
    </ligand>
</feature>
<dbReference type="FunFam" id="3.30.420.40:FF:000040">
    <property type="entry name" value="tRNA N6-adenosine threonylcarbamoyltransferase"/>
    <property type="match status" value="1"/>
</dbReference>
<feature type="compositionally biased region" description="Basic and acidic residues" evidence="9">
    <location>
        <begin position="375"/>
        <end position="394"/>
    </location>
</feature>
<dbReference type="InterPro" id="IPR017860">
    <property type="entry name" value="Peptidase_M22_CS"/>
</dbReference>
<feature type="binding site" evidence="8">
    <location>
        <position position="353"/>
    </location>
    <ligand>
        <name>Fe cation</name>
        <dbReference type="ChEBI" id="CHEBI:24875"/>
    </ligand>
</feature>
<evidence type="ECO:0000256" key="9">
    <source>
        <dbReference type="SAM" id="MobiDB-lite"/>
    </source>
</evidence>
<dbReference type="HAMAP" id="MF_01445">
    <property type="entry name" value="TsaD"/>
    <property type="match status" value="1"/>
</dbReference>
<dbReference type="PANTHER" id="PTHR11735:SF6">
    <property type="entry name" value="TRNA N6-ADENOSINE THREONYLCARBAMOYLTRANSFERASE, MITOCHONDRIAL"/>
    <property type="match status" value="1"/>
</dbReference>
<dbReference type="CDD" id="cd24133">
    <property type="entry name" value="ASKHA_NBD_TsaD_bac"/>
    <property type="match status" value="1"/>
</dbReference>
<dbReference type="GO" id="GO:0002949">
    <property type="term" value="P:tRNA threonylcarbamoyladenosine modification"/>
    <property type="evidence" value="ECO:0007669"/>
    <property type="project" value="UniProtKB-UniRule"/>
</dbReference>
<comment type="similarity">
    <text evidence="8">Belongs to the KAE1 / TsaD family.</text>
</comment>
<dbReference type="Proteomes" id="UP000270034">
    <property type="component" value="Chromosome"/>
</dbReference>
<feature type="region of interest" description="Disordered" evidence="9">
    <location>
        <begin position="1"/>
        <end position="43"/>
    </location>
</feature>
<dbReference type="InterPro" id="IPR043129">
    <property type="entry name" value="ATPase_NBD"/>
</dbReference>
<dbReference type="PROSITE" id="PS01016">
    <property type="entry name" value="GLYCOPROTEASE"/>
    <property type="match status" value="1"/>
</dbReference>
<dbReference type="InterPro" id="IPR017861">
    <property type="entry name" value="KAE1/TsaD"/>
</dbReference>
<evidence type="ECO:0000313" key="12">
    <source>
        <dbReference type="EMBL" id="GAN65406.1"/>
    </source>
</evidence>
<accession>A0A2Z5ZFK6</accession>
<keyword evidence="1 8" id="KW-0963">Cytoplasm</keyword>
<dbReference type="Gene3D" id="3.30.420.40">
    <property type="match status" value="2"/>
</dbReference>
<keyword evidence="6 8" id="KW-0012">Acyltransferase</keyword>
<protein>
    <recommendedName>
        <fullName evidence="8">tRNA N6-adenosine threonylcarbamoyltransferase</fullName>
        <ecNumber evidence="8">2.3.1.234</ecNumber>
    </recommendedName>
    <alternativeName>
        <fullName evidence="8">N6-L-threonylcarbamoyladenine synthase</fullName>
        <shortName evidence="8">t(6)A synthase</shortName>
    </alternativeName>
    <alternativeName>
        <fullName evidence="8">t(6)A37 threonylcarbamoyladenosine biosynthesis protein TsaD</fullName>
    </alternativeName>
    <alternativeName>
        <fullName evidence="8">tRNA threonylcarbamoyladenosine biosynthesis protein TsaD</fullName>
    </alternativeName>
</protein>
<comment type="subcellular location">
    <subcellularLocation>
        <location evidence="8">Cytoplasm</location>
    </subcellularLocation>
</comment>
<dbReference type="GO" id="GO:0005737">
    <property type="term" value="C:cytoplasm"/>
    <property type="evidence" value="ECO:0007669"/>
    <property type="project" value="UniProtKB-SubCell"/>
</dbReference>
<dbReference type="GO" id="GO:0061711">
    <property type="term" value="F:tRNA N(6)-L-threonylcarbamoyladenine synthase activity"/>
    <property type="evidence" value="ECO:0007669"/>
    <property type="project" value="UniProtKB-EC"/>
</dbReference>
<feature type="compositionally biased region" description="Polar residues" evidence="9">
    <location>
        <begin position="25"/>
        <end position="39"/>
    </location>
</feature>